<feature type="transmembrane region" description="Helical" evidence="7">
    <location>
        <begin position="106"/>
        <end position="125"/>
    </location>
</feature>
<evidence type="ECO:0000256" key="7">
    <source>
        <dbReference type="SAM" id="Phobius"/>
    </source>
</evidence>
<accession>A0A060XKD4</accession>
<dbReference type="STRING" id="8022.A0A060XKD4"/>
<evidence type="ECO:0000256" key="1">
    <source>
        <dbReference type="ARBA" id="ARBA00004141"/>
    </source>
</evidence>
<keyword evidence="2" id="KW-0813">Transport</keyword>
<feature type="binding site" evidence="6">
    <location>
        <position position="35"/>
    </location>
    <ligand>
        <name>Na(+)</name>
        <dbReference type="ChEBI" id="CHEBI:29101"/>
        <label>1</label>
    </ligand>
</feature>
<dbReference type="PANTHER" id="PTHR11616:SF105">
    <property type="entry name" value="SODIUM-DEPENDENT SEROTONIN TRANSPORTER"/>
    <property type="match status" value="1"/>
</dbReference>
<dbReference type="PROSITE" id="PS50267">
    <property type="entry name" value="NA_NEUROTRAN_SYMP_3"/>
    <property type="match status" value="1"/>
</dbReference>
<keyword evidence="6" id="KW-0479">Metal-binding</keyword>
<reference evidence="8" key="2">
    <citation type="submission" date="2014-03" db="EMBL/GenBank/DDBJ databases">
        <authorList>
            <person name="Genoscope - CEA"/>
        </authorList>
    </citation>
    <scope>NUCLEOTIDE SEQUENCE</scope>
</reference>
<evidence type="ECO:0000256" key="4">
    <source>
        <dbReference type="ARBA" id="ARBA00022989"/>
    </source>
</evidence>
<dbReference type="PANTHER" id="PTHR11616">
    <property type="entry name" value="SODIUM/CHLORIDE DEPENDENT TRANSPORTER"/>
    <property type="match status" value="1"/>
</dbReference>
<feature type="transmembrane region" description="Helical" evidence="7">
    <location>
        <begin position="32"/>
        <end position="49"/>
    </location>
</feature>
<dbReference type="GO" id="GO:0006865">
    <property type="term" value="P:amino acid transport"/>
    <property type="evidence" value="ECO:0007669"/>
    <property type="project" value="TreeGrafter"/>
</dbReference>
<dbReference type="GO" id="GO:0046872">
    <property type="term" value="F:metal ion binding"/>
    <property type="evidence" value="ECO:0007669"/>
    <property type="project" value="UniProtKB-KW"/>
</dbReference>
<dbReference type="GO" id="GO:0005335">
    <property type="term" value="F:serotonin:sodium:chloride symporter activity"/>
    <property type="evidence" value="ECO:0007669"/>
    <property type="project" value="TreeGrafter"/>
</dbReference>
<protein>
    <submittedName>
        <fullName evidence="8">Uncharacterized protein</fullName>
    </submittedName>
</protein>
<gene>
    <name evidence="8" type="ORF">GSONMT00006727001</name>
</gene>
<dbReference type="InterPro" id="IPR000175">
    <property type="entry name" value="Na/ntran_symport"/>
</dbReference>
<evidence type="ECO:0000313" key="9">
    <source>
        <dbReference type="Proteomes" id="UP000193380"/>
    </source>
</evidence>
<proteinExistence type="predicted"/>
<dbReference type="GO" id="GO:0043005">
    <property type="term" value="C:neuron projection"/>
    <property type="evidence" value="ECO:0007669"/>
    <property type="project" value="TreeGrafter"/>
</dbReference>
<dbReference type="GO" id="GO:0051378">
    <property type="term" value="F:serotonin binding"/>
    <property type="evidence" value="ECO:0007669"/>
    <property type="project" value="TreeGrafter"/>
</dbReference>
<dbReference type="Pfam" id="PF00209">
    <property type="entry name" value="SNF"/>
    <property type="match status" value="1"/>
</dbReference>
<organism evidence="8 9">
    <name type="scientific">Oncorhynchus mykiss</name>
    <name type="common">Rainbow trout</name>
    <name type="synonym">Salmo gairdneri</name>
    <dbReference type="NCBI Taxonomy" id="8022"/>
    <lineage>
        <taxon>Eukaryota</taxon>
        <taxon>Metazoa</taxon>
        <taxon>Chordata</taxon>
        <taxon>Craniata</taxon>
        <taxon>Vertebrata</taxon>
        <taxon>Euteleostomi</taxon>
        <taxon>Actinopterygii</taxon>
        <taxon>Neopterygii</taxon>
        <taxon>Teleostei</taxon>
        <taxon>Protacanthopterygii</taxon>
        <taxon>Salmoniformes</taxon>
        <taxon>Salmonidae</taxon>
        <taxon>Salmoninae</taxon>
        <taxon>Oncorhynchus</taxon>
    </lineage>
</organism>
<comment type="subcellular location">
    <subcellularLocation>
        <location evidence="1">Membrane</location>
        <topology evidence="1">Multi-pass membrane protein</topology>
    </subcellularLocation>
</comment>
<name>A0A060XKD4_ONCMY</name>
<dbReference type="GO" id="GO:0005886">
    <property type="term" value="C:plasma membrane"/>
    <property type="evidence" value="ECO:0007669"/>
    <property type="project" value="TreeGrafter"/>
</dbReference>
<keyword evidence="6" id="KW-0915">Sodium</keyword>
<reference evidence="8" key="1">
    <citation type="journal article" date="2014" name="Nat. Commun.">
        <title>The rainbow trout genome provides novel insights into evolution after whole-genome duplication in vertebrates.</title>
        <authorList>
            <person name="Berthelot C."/>
            <person name="Brunet F."/>
            <person name="Chalopin D."/>
            <person name="Juanchich A."/>
            <person name="Bernard M."/>
            <person name="Noel B."/>
            <person name="Bento P."/>
            <person name="Da Silva C."/>
            <person name="Labadie K."/>
            <person name="Alberti A."/>
            <person name="Aury J.M."/>
            <person name="Louis A."/>
            <person name="Dehais P."/>
            <person name="Bardou P."/>
            <person name="Montfort J."/>
            <person name="Klopp C."/>
            <person name="Cabau C."/>
            <person name="Gaspin C."/>
            <person name="Thorgaard G.H."/>
            <person name="Boussaha M."/>
            <person name="Quillet E."/>
            <person name="Guyomard R."/>
            <person name="Galiana D."/>
            <person name="Bobe J."/>
            <person name="Volff J.N."/>
            <person name="Genet C."/>
            <person name="Wincker P."/>
            <person name="Jaillon O."/>
            <person name="Roest Crollius H."/>
            <person name="Guiguen Y."/>
        </authorList>
    </citation>
    <scope>NUCLEOTIDE SEQUENCE [LARGE SCALE GENOMIC DNA]</scope>
</reference>
<dbReference type="AlphaFoldDB" id="A0A060XKD4"/>
<evidence type="ECO:0000256" key="5">
    <source>
        <dbReference type="ARBA" id="ARBA00023136"/>
    </source>
</evidence>
<feature type="transmembrane region" description="Helical" evidence="7">
    <location>
        <begin position="61"/>
        <end position="86"/>
    </location>
</feature>
<keyword evidence="3 7" id="KW-0812">Transmembrane</keyword>
<dbReference type="InterPro" id="IPR037272">
    <property type="entry name" value="SNS_sf"/>
</dbReference>
<keyword evidence="5 7" id="KW-0472">Membrane</keyword>
<feature type="binding site" evidence="6">
    <location>
        <position position="67"/>
    </location>
    <ligand>
        <name>Na(+)</name>
        <dbReference type="ChEBI" id="CHEBI:29101"/>
        <label>1</label>
    </ligand>
</feature>
<sequence>MWIGSLCCFLKSTIISFVLLTLSVWIDAAAQIFFSLGPGFGVLLAFASYNPFHNNCYKDALVTSSVNCLTSFLSGFVIFTVLGYMAEMRKIGVETVAKDAGKSIKSQIENQLFICSSCCTIYLLYIRAHIHKSLRVGVLI</sequence>
<dbReference type="SUPFAM" id="SSF161070">
    <property type="entry name" value="SNF-like"/>
    <property type="match status" value="1"/>
</dbReference>
<evidence type="ECO:0000256" key="6">
    <source>
        <dbReference type="PIRSR" id="PIRSR600175-1"/>
    </source>
</evidence>
<feature type="transmembrane region" description="Helical" evidence="7">
    <location>
        <begin position="7"/>
        <end position="26"/>
    </location>
</feature>
<dbReference type="GO" id="GO:0098793">
    <property type="term" value="C:presynapse"/>
    <property type="evidence" value="ECO:0007669"/>
    <property type="project" value="GOC"/>
</dbReference>
<evidence type="ECO:0000256" key="3">
    <source>
        <dbReference type="ARBA" id="ARBA00022692"/>
    </source>
</evidence>
<dbReference type="PaxDb" id="8022-A0A060XKD4"/>
<dbReference type="Proteomes" id="UP000193380">
    <property type="component" value="Unassembled WGS sequence"/>
</dbReference>
<keyword evidence="4 7" id="KW-1133">Transmembrane helix</keyword>
<evidence type="ECO:0000256" key="2">
    <source>
        <dbReference type="ARBA" id="ARBA00022448"/>
    </source>
</evidence>
<evidence type="ECO:0000313" key="8">
    <source>
        <dbReference type="EMBL" id="CDQ79692.1"/>
    </source>
</evidence>
<dbReference type="EMBL" id="FR905489">
    <property type="protein sequence ID" value="CDQ79692.1"/>
    <property type="molecule type" value="Genomic_DNA"/>
</dbReference>